<comment type="catalytic activity">
    <reaction evidence="4">
        <text>carbamoyl phosphate + L-ornithine = L-citrulline + phosphate + H(+)</text>
        <dbReference type="Rhea" id="RHEA:19513"/>
        <dbReference type="ChEBI" id="CHEBI:15378"/>
        <dbReference type="ChEBI" id="CHEBI:43474"/>
        <dbReference type="ChEBI" id="CHEBI:46911"/>
        <dbReference type="ChEBI" id="CHEBI:57743"/>
        <dbReference type="ChEBI" id="CHEBI:58228"/>
        <dbReference type="EC" id="2.1.3.3"/>
    </reaction>
</comment>
<dbReference type="GO" id="GO:0004585">
    <property type="term" value="F:ornithine carbamoyltransferase activity"/>
    <property type="evidence" value="ECO:0007669"/>
    <property type="project" value="UniProtKB-UniRule"/>
</dbReference>
<dbReference type="Pfam" id="PF00185">
    <property type="entry name" value="OTCace"/>
    <property type="match status" value="1"/>
</dbReference>
<feature type="domain" description="Aspartate/ornithine carbamoyltransferase Asp/Orn-binding" evidence="7">
    <location>
        <begin position="150"/>
        <end position="302"/>
    </location>
</feature>
<dbReference type="FunFam" id="3.40.50.1370:FF:000008">
    <property type="entry name" value="Ornithine carbamoyltransferase"/>
    <property type="match status" value="1"/>
</dbReference>
<dbReference type="PANTHER" id="PTHR45753">
    <property type="entry name" value="ORNITHINE CARBAMOYLTRANSFERASE, MITOCHONDRIAL"/>
    <property type="match status" value="1"/>
</dbReference>
<evidence type="ECO:0000256" key="6">
    <source>
        <dbReference type="RuleBase" id="RU003634"/>
    </source>
</evidence>
<evidence type="ECO:0000256" key="5">
    <source>
        <dbReference type="NCBIfam" id="TIGR00658"/>
    </source>
</evidence>
<dbReference type="Pfam" id="PF02729">
    <property type="entry name" value="OTCace_N"/>
    <property type="match status" value="1"/>
</dbReference>
<protein>
    <recommendedName>
        <fullName evidence="2 5">Ornithine carbamoyltransferase</fullName>
        <ecNumber evidence="2 5">2.1.3.3</ecNumber>
    </recommendedName>
</protein>
<dbReference type="RefSeq" id="WP_022636992.1">
    <property type="nucleotide sequence ID" value="NZ_ASJR01000012.1"/>
</dbReference>
<dbReference type="GO" id="GO:0019240">
    <property type="term" value="P:citrulline biosynthetic process"/>
    <property type="evidence" value="ECO:0007669"/>
    <property type="project" value="TreeGrafter"/>
</dbReference>
<dbReference type="InterPro" id="IPR002292">
    <property type="entry name" value="Orn/put_carbamltrans"/>
</dbReference>
<dbReference type="PRINTS" id="PR00100">
    <property type="entry name" value="AOTCASE"/>
</dbReference>
<comment type="caution">
    <text evidence="9">The sequence shown here is derived from an EMBL/GenBank/DDBJ whole genome shotgun (WGS) entry which is preliminary data.</text>
</comment>
<evidence type="ECO:0000259" key="7">
    <source>
        <dbReference type="Pfam" id="PF00185"/>
    </source>
</evidence>
<gene>
    <name evidence="9" type="ORF">CALK_1538</name>
</gene>
<dbReference type="OrthoDB" id="9802587at2"/>
<dbReference type="InterPro" id="IPR036901">
    <property type="entry name" value="Asp/Orn_carbamoylTrfase_sf"/>
</dbReference>
<dbReference type="Gene3D" id="3.40.50.1370">
    <property type="entry name" value="Aspartate/ornithine carbamoyltransferase"/>
    <property type="match status" value="2"/>
</dbReference>
<reference evidence="9 10" key="1">
    <citation type="journal article" date="2013" name="Environ. Microbiol.">
        <title>Genome analysis of Chitinivibrio alkaliphilus gen. nov., sp. nov., a novel extremely haloalkaliphilic anaerobic chitinolytic bacterium from the candidate phylum Termite Group 3.</title>
        <authorList>
            <person name="Sorokin D.Y."/>
            <person name="Gumerov V.M."/>
            <person name="Rakitin A.L."/>
            <person name="Beletsky A.V."/>
            <person name="Damste J.S."/>
            <person name="Muyzer G."/>
            <person name="Mardanov A.V."/>
            <person name="Ravin N.V."/>
        </authorList>
    </citation>
    <scope>NUCLEOTIDE SEQUENCE [LARGE SCALE GENOMIC DNA]</scope>
    <source>
        <strain evidence="9 10">ACht1</strain>
    </source>
</reference>
<keyword evidence="3 6" id="KW-0808">Transferase</keyword>
<evidence type="ECO:0000313" key="10">
    <source>
        <dbReference type="Proteomes" id="UP000017148"/>
    </source>
</evidence>
<dbReference type="InterPro" id="IPR006131">
    <property type="entry name" value="Asp_carbamoyltransf_Asp/Orn-bd"/>
</dbReference>
<keyword evidence="10" id="KW-1185">Reference proteome</keyword>
<dbReference type="NCBIfam" id="NF001986">
    <property type="entry name" value="PRK00779.1"/>
    <property type="match status" value="1"/>
</dbReference>
<proteinExistence type="inferred from homology"/>
<dbReference type="PATRIC" id="fig|1313304.3.peg.1470"/>
<dbReference type="Proteomes" id="UP000017148">
    <property type="component" value="Unassembled WGS sequence"/>
</dbReference>
<accession>U7D4Q3</accession>
<dbReference type="AlphaFoldDB" id="U7D4Q3"/>
<dbReference type="EC" id="2.1.3.3" evidence="2 5"/>
<dbReference type="NCBIfam" id="TIGR00658">
    <property type="entry name" value="orni_carb_tr"/>
    <property type="match status" value="1"/>
</dbReference>
<comment type="similarity">
    <text evidence="1">Belongs to the aspartate/ornithine carbamoyltransferase superfamily. OTCase family.</text>
</comment>
<dbReference type="STRING" id="1313304.CALK_1538"/>
<evidence type="ECO:0000259" key="8">
    <source>
        <dbReference type="Pfam" id="PF02729"/>
    </source>
</evidence>
<dbReference type="EMBL" id="ASJR01000012">
    <property type="protein sequence ID" value="ERP31494.1"/>
    <property type="molecule type" value="Genomic_DNA"/>
</dbReference>
<dbReference type="InterPro" id="IPR006132">
    <property type="entry name" value="Asp/Orn_carbamoyltranf_P-bd"/>
</dbReference>
<evidence type="ECO:0000256" key="1">
    <source>
        <dbReference type="ARBA" id="ARBA00007805"/>
    </source>
</evidence>
<evidence type="ECO:0000256" key="4">
    <source>
        <dbReference type="ARBA" id="ARBA00048772"/>
    </source>
</evidence>
<feature type="domain" description="Aspartate/ornithine carbamoyltransferase carbamoyl-P binding" evidence="8">
    <location>
        <begin position="3"/>
        <end position="143"/>
    </location>
</feature>
<dbReference type="GO" id="GO:0016597">
    <property type="term" value="F:amino acid binding"/>
    <property type="evidence" value="ECO:0007669"/>
    <property type="project" value="InterPro"/>
</dbReference>
<dbReference type="eggNOG" id="COG0078">
    <property type="taxonomic scope" value="Bacteria"/>
</dbReference>
<evidence type="ECO:0000256" key="3">
    <source>
        <dbReference type="ARBA" id="ARBA00022679"/>
    </source>
</evidence>
<organism evidence="9 10">
    <name type="scientific">Chitinivibrio alkaliphilus ACht1</name>
    <dbReference type="NCBI Taxonomy" id="1313304"/>
    <lineage>
        <taxon>Bacteria</taxon>
        <taxon>Pseudomonadati</taxon>
        <taxon>Fibrobacterota</taxon>
        <taxon>Chitinivibrionia</taxon>
        <taxon>Chitinivibrionales</taxon>
        <taxon>Chitinivibrionaceae</taxon>
        <taxon>Chitinivibrio</taxon>
    </lineage>
</organism>
<dbReference type="PRINTS" id="PR00102">
    <property type="entry name" value="OTCASE"/>
</dbReference>
<name>U7D4Q3_9BACT</name>
<evidence type="ECO:0000313" key="9">
    <source>
        <dbReference type="EMBL" id="ERP31494.1"/>
    </source>
</evidence>
<sequence length="308" mass="34195">MKRDFLTLQNFSPAEITEIVTMAETLKKDRYTGEQKEIFGGRSAVLIFDKPSLRTKITFETGIFELGGNALSMAANTGRLGERESIEDMAKNLDRWVHLLVVRTFSHQAVEKLAQSAHIPVINALTDEYHPCQSIALGLTLREHFRGETIHMAYIGDGNNVCVSHMFYAALTGHTITICTPPGYEPPKSAVEKAQSLCRQSGGKIHLTTSPTQAVSHADLVYTDVWASMGQEDEAQDRNTIFAPYQVNAELMKHAPDHALFSHCLPAHRGDEVSADIIDSGRSIVFDEAENRLHAHKSIITFLLEAHQ</sequence>
<dbReference type="InterPro" id="IPR006130">
    <property type="entry name" value="Asp/Orn_carbamoylTrfase"/>
</dbReference>
<dbReference type="SUPFAM" id="SSF53671">
    <property type="entry name" value="Aspartate/ornithine carbamoyltransferase"/>
    <property type="match status" value="1"/>
</dbReference>
<dbReference type="PANTHER" id="PTHR45753:SF3">
    <property type="entry name" value="ORNITHINE TRANSCARBAMYLASE, MITOCHONDRIAL"/>
    <property type="match status" value="1"/>
</dbReference>
<evidence type="ECO:0000256" key="2">
    <source>
        <dbReference type="ARBA" id="ARBA00013007"/>
    </source>
</evidence>
<dbReference type="GO" id="GO:0042450">
    <property type="term" value="P:L-arginine biosynthetic process via ornithine"/>
    <property type="evidence" value="ECO:0007669"/>
    <property type="project" value="UniProtKB-UniRule"/>
</dbReference>